<protein>
    <submittedName>
        <fullName evidence="2">Uncharacterized protein</fullName>
    </submittedName>
</protein>
<reference evidence="2 3" key="1">
    <citation type="submission" date="2020-01" db="EMBL/GenBank/DDBJ databases">
        <authorList>
            <consortium name="DOE Joint Genome Institute"/>
            <person name="Haridas S."/>
            <person name="Albert R."/>
            <person name="Binder M."/>
            <person name="Bloem J."/>
            <person name="Labutti K."/>
            <person name="Salamov A."/>
            <person name="Andreopoulos B."/>
            <person name="Baker S.E."/>
            <person name="Barry K."/>
            <person name="Bills G."/>
            <person name="Bluhm B.H."/>
            <person name="Cannon C."/>
            <person name="Castanera R."/>
            <person name="Culley D.E."/>
            <person name="Daum C."/>
            <person name="Ezra D."/>
            <person name="Gonzalez J.B."/>
            <person name="Henrissat B."/>
            <person name="Kuo A."/>
            <person name="Liang C."/>
            <person name="Lipzen A."/>
            <person name="Lutzoni F."/>
            <person name="Magnuson J."/>
            <person name="Mondo S."/>
            <person name="Nolan M."/>
            <person name="Ohm R."/>
            <person name="Pangilinan J."/>
            <person name="Park H.-J.H."/>
            <person name="Ramirez L."/>
            <person name="Alfaro M."/>
            <person name="Sun H."/>
            <person name="Tritt A."/>
            <person name="Yoshinaga Y."/>
            <person name="Zwiers L.-H.L."/>
            <person name="Turgeon B.G."/>
            <person name="Goodwin S.B."/>
            <person name="Spatafora J.W."/>
            <person name="Crous P.W."/>
            <person name="Grigoriev I.V."/>
        </authorList>
    </citation>
    <scope>NUCLEOTIDE SEQUENCE [LARGE SCALE GENOMIC DNA]</scope>
    <source>
        <strain evidence="2 3">CBS 611.86</strain>
    </source>
</reference>
<accession>A0A7C8M066</accession>
<keyword evidence="3" id="KW-1185">Reference proteome</keyword>
<dbReference type="AlphaFoldDB" id="A0A7C8M066"/>
<name>A0A7C8M066_9PLEO</name>
<feature type="region of interest" description="Disordered" evidence="1">
    <location>
        <begin position="85"/>
        <end position="187"/>
    </location>
</feature>
<gene>
    <name evidence="2" type="ORF">BDV95DRAFT_600310</name>
</gene>
<sequence>MEINQEGISEGLEGAVIEPLFYTPPPDDQQPRVAVTGNQRQGPSAKSAYPHKAKDPDTTKKPSQLAYSGIPLFLASANFFTGSSSRVKISNTGNSRSQTRTGPPNAAAISSYEPPAYLSDDDEDLYPWAAMDREMSDMVPPTEAASSSGKRPLSPPPPPTPSKRNKVIGGFVDDPNESDAAPPRQAKIDRVRIRAVIQRNKARHAAAVKARDNSEGAARSGATLNREGVAKKAIVTSRPIDITAAGTPFDPPATAPISGSYAAPYLQMLFHEIRNPGPPALGPIPRVLTLPAATRPVSSAAAPVPEAPPLPSASPPTGSTITTVFLLRFAKLLEVDDGLDAALVRVAMPVRARLPPFSAFPECYTTLEKANGAARRLQIEFSHRLEPVTQFDLRWQQDDRERLMGRLEGLAAGGGAWASQFNGLGGERFEIRVEAVGLCGPRDG</sequence>
<comment type="caution">
    <text evidence="2">The sequence shown here is derived from an EMBL/GenBank/DDBJ whole genome shotgun (WGS) entry which is preliminary data.</text>
</comment>
<proteinExistence type="predicted"/>
<dbReference type="EMBL" id="JAADJZ010000040">
    <property type="protein sequence ID" value="KAF2864756.1"/>
    <property type="molecule type" value="Genomic_DNA"/>
</dbReference>
<dbReference type="Proteomes" id="UP000481861">
    <property type="component" value="Unassembled WGS sequence"/>
</dbReference>
<feature type="region of interest" description="Disordered" evidence="1">
    <location>
        <begin position="1"/>
        <end position="64"/>
    </location>
</feature>
<evidence type="ECO:0000313" key="3">
    <source>
        <dbReference type="Proteomes" id="UP000481861"/>
    </source>
</evidence>
<evidence type="ECO:0000256" key="1">
    <source>
        <dbReference type="SAM" id="MobiDB-lite"/>
    </source>
</evidence>
<feature type="compositionally biased region" description="Polar residues" evidence="1">
    <location>
        <begin position="85"/>
        <end position="102"/>
    </location>
</feature>
<evidence type="ECO:0000313" key="2">
    <source>
        <dbReference type="EMBL" id="KAF2864756.1"/>
    </source>
</evidence>
<organism evidence="2 3">
    <name type="scientific">Massariosphaeria phaeospora</name>
    <dbReference type="NCBI Taxonomy" id="100035"/>
    <lineage>
        <taxon>Eukaryota</taxon>
        <taxon>Fungi</taxon>
        <taxon>Dikarya</taxon>
        <taxon>Ascomycota</taxon>
        <taxon>Pezizomycotina</taxon>
        <taxon>Dothideomycetes</taxon>
        <taxon>Pleosporomycetidae</taxon>
        <taxon>Pleosporales</taxon>
        <taxon>Pleosporales incertae sedis</taxon>
        <taxon>Massariosphaeria</taxon>
    </lineage>
</organism>
<dbReference type="OrthoDB" id="3785701at2759"/>